<evidence type="ECO:0000313" key="1">
    <source>
        <dbReference type="EMBL" id="KAI9914999.1"/>
    </source>
</evidence>
<sequence>MQSRIASELDETFVSPVLENIRRRMRHDPEISKITPFQASCQRGSKRVKETLPVANECDPTMAWLSSPQGKHQAICHRLVDKARNNEMAAKTLLRVAFYALRSSMWWPAKLPYKLFAINRVIVLPPFGSKLPPLQSDVSARIFCFLTNSDLHNANFVSHLWNQFALGDMVWDHANLIPIRAARSRKKRNGKANDVDYKTRLKREANLAVLSTLRQNAT</sequence>
<dbReference type="Proteomes" id="UP001163321">
    <property type="component" value="Chromosome 3"/>
</dbReference>
<accession>A0ACC0W8C9</accession>
<organism evidence="1 2">
    <name type="scientific">Peronosclerospora sorghi</name>
    <dbReference type="NCBI Taxonomy" id="230839"/>
    <lineage>
        <taxon>Eukaryota</taxon>
        <taxon>Sar</taxon>
        <taxon>Stramenopiles</taxon>
        <taxon>Oomycota</taxon>
        <taxon>Peronosporomycetes</taxon>
        <taxon>Peronosporales</taxon>
        <taxon>Peronosporaceae</taxon>
        <taxon>Peronosclerospora</taxon>
    </lineage>
</organism>
<name>A0ACC0W8C9_9STRA</name>
<proteinExistence type="predicted"/>
<gene>
    <name evidence="1" type="ORF">PsorP6_007760</name>
</gene>
<keyword evidence="2" id="KW-1185">Reference proteome</keyword>
<evidence type="ECO:0000313" key="2">
    <source>
        <dbReference type="Proteomes" id="UP001163321"/>
    </source>
</evidence>
<reference evidence="1 2" key="1">
    <citation type="journal article" date="2022" name="bioRxiv">
        <title>The genome of the oomycete Peronosclerospora sorghi, a cosmopolitan pathogen of maize and sorghum, is inflated with dispersed pseudogenes.</title>
        <authorList>
            <person name="Fletcher K."/>
            <person name="Martin F."/>
            <person name="Isakeit T."/>
            <person name="Cavanaugh K."/>
            <person name="Magill C."/>
            <person name="Michelmore R."/>
        </authorList>
    </citation>
    <scope>NUCLEOTIDE SEQUENCE [LARGE SCALE GENOMIC DNA]</scope>
    <source>
        <strain evidence="1">P6</strain>
    </source>
</reference>
<protein>
    <submittedName>
        <fullName evidence="1">Uncharacterized protein</fullName>
    </submittedName>
</protein>
<comment type="caution">
    <text evidence="1">The sequence shown here is derived from an EMBL/GenBank/DDBJ whole genome shotgun (WGS) entry which is preliminary data.</text>
</comment>
<dbReference type="EMBL" id="CM047582">
    <property type="protein sequence ID" value="KAI9914999.1"/>
    <property type="molecule type" value="Genomic_DNA"/>
</dbReference>